<feature type="transmembrane region" description="Helical" evidence="1">
    <location>
        <begin position="178"/>
        <end position="200"/>
    </location>
</feature>
<feature type="transmembrane region" description="Helical" evidence="1">
    <location>
        <begin position="496"/>
        <end position="513"/>
    </location>
</feature>
<dbReference type="Proteomes" id="UP001501074">
    <property type="component" value="Unassembled WGS sequence"/>
</dbReference>
<keyword evidence="3" id="KW-1185">Reference proteome</keyword>
<protein>
    <submittedName>
        <fullName evidence="2">Uncharacterized protein</fullName>
    </submittedName>
</protein>
<keyword evidence="1" id="KW-0472">Membrane</keyword>
<evidence type="ECO:0000313" key="2">
    <source>
        <dbReference type="EMBL" id="GAA3611959.1"/>
    </source>
</evidence>
<feature type="transmembrane region" description="Helical" evidence="1">
    <location>
        <begin position="45"/>
        <end position="65"/>
    </location>
</feature>
<feature type="transmembrane region" description="Helical" evidence="1">
    <location>
        <begin position="221"/>
        <end position="244"/>
    </location>
</feature>
<dbReference type="RefSeq" id="WP_231482131.1">
    <property type="nucleotide sequence ID" value="NZ_BAAAZO010000004.1"/>
</dbReference>
<feature type="transmembrane region" description="Helical" evidence="1">
    <location>
        <begin position="333"/>
        <end position="353"/>
    </location>
</feature>
<comment type="caution">
    <text evidence="2">The sequence shown here is derived from an EMBL/GenBank/DDBJ whole genome shotgun (WGS) entry which is preliminary data.</text>
</comment>
<feature type="transmembrane region" description="Helical" evidence="1">
    <location>
        <begin position="20"/>
        <end position="39"/>
    </location>
</feature>
<keyword evidence="1" id="KW-0812">Transmembrane</keyword>
<proteinExistence type="predicted"/>
<sequence length="577" mass="61652">MPAGWGRRLAAPTMSNSIGFMLLSVLAYSFFPLVGTSSVDQVDPTLFIALCHLFAFLGLLPVALVMIRRRRTAFTATRPALRSRPYLADCARSGLVNAISHASLFASFSYVNSASSTAIYEIWPVAAVVLFSRLIAEYRGTELRDWLYLGLSGGGVGLIAVSVSLGRRADALHRDWDTTIGIALALLSAGAMALSTTLSARASRRLGTMHDPLSQAVLAQSTIKVFSTLGMTTVFLLLFAVRGASPHLDAAVVGLAAGTGIFIIALGAVTFQIGNILATSPIINLLWFLTPVISLLWLDITGLAEITRGIATGAIVIIAGNLLMTTRADPQTAYTGTVLGLCLSIGICGVVLGDNDEHYFDMVATVAGVFAILVAFMLQRVTEKGQRVGEAAIDLLEAVRRSSQFPDEQRARLTASILTWLGNRHVRPTRPPEGTEGLVPPELAGKDDMVDERARRLVASTAAVVSFGERLVLVILAGLIIVILHISRPNTFAGDLFPVVLSGVVIFLGVRVWEEHDSVRVASIRRIYGGPQTPEPSSGTGSRFMATVSALLLVGILALYTLTLLRVYGVPFTFAHQ</sequence>
<evidence type="ECO:0000256" key="1">
    <source>
        <dbReference type="SAM" id="Phobius"/>
    </source>
</evidence>
<feature type="transmembrane region" description="Helical" evidence="1">
    <location>
        <begin position="359"/>
        <end position="378"/>
    </location>
</feature>
<dbReference type="EMBL" id="BAAAZO010000004">
    <property type="protein sequence ID" value="GAA3611959.1"/>
    <property type="molecule type" value="Genomic_DNA"/>
</dbReference>
<organism evidence="2 3">
    <name type="scientific">Kineosporia mesophila</name>
    <dbReference type="NCBI Taxonomy" id="566012"/>
    <lineage>
        <taxon>Bacteria</taxon>
        <taxon>Bacillati</taxon>
        <taxon>Actinomycetota</taxon>
        <taxon>Actinomycetes</taxon>
        <taxon>Kineosporiales</taxon>
        <taxon>Kineosporiaceae</taxon>
        <taxon>Kineosporia</taxon>
    </lineage>
</organism>
<feature type="transmembrane region" description="Helical" evidence="1">
    <location>
        <begin position="282"/>
        <end position="300"/>
    </location>
</feature>
<evidence type="ECO:0000313" key="3">
    <source>
        <dbReference type="Proteomes" id="UP001501074"/>
    </source>
</evidence>
<feature type="transmembrane region" description="Helical" evidence="1">
    <location>
        <begin position="457"/>
        <end position="484"/>
    </location>
</feature>
<feature type="transmembrane region" description="Helical" evidence="1">
    <location>
        <begin position="250"/>
        <end position="270"/>
    </location>
</feature>
<name>A0ABP6ZLU9_9ACTN</name>
<feature type="transmembrane region" description="Helical" evidence="1">
    <location>
        <begin position="147"/>
        <end position="166"/>
    </location>
</feature>
<reference evidence="3" key="1">
    <citation type="journal article" date="2019" name="Int. J. Syst. Evol. Microbiol.">
        <title>The Global Catalogue of Microorganisms (GCM) 10K type strain sequencing project: providing services to taxonomists for standard genome sequencing and annotation.</title>
        <authorList>
            <consortium name="The Broad Institute Genomics Platform"/>
            <consortium name="The Broad Institute Genome Sequencing Center for Infectious Disease"/>
            <person name="Wu L."/>
            <person name="Ma J."/>
        </authorList>
    </citation>
    <scope>NUCLEOTIDE SEQUENCE [LARGE SCALE GENOMIC DNA]</scope>
    <source>
        <strain evidence="3">JCM 16902</strain>
    </source>
</reference>
<feature type="transmembrane region" description="Helical" evidence="1">
    <location>
        <begin position="544"/>
        <end position="568"/>
    </location>
</feature>
<gene>
    <name evidence="2" type="ORF">GCM10022223_30090</name>
</gene>
<accession>A0ABP6ZLU9</accession>
<keyword evidence="1" id="KW-1133">Transmembrane helix</keyword>
<feature type="transmembrane region" description="Helical" evidence="1">
    <location>
        <begin position="306"/>
        <end position="324"/>
    </location>
</feature>